<dbReference type="Pfam" id="PF00400">
    <property type="entry name" value="WD40"/>
    <property type="match status" value="2"/>
</dbReference>
<feature type="transmembrane region" description="Helical" evidence="3">
    <location>
        <begin position="173"/>
        <end position="194"/>
    </location>
</feature>
<accession>A0A2W4C9P0</accession>
<keyword evidence="1" id="KW-0853">WD repeat</keyword>
<comment type="caution">
    <text evidence="5">The sequence shown here is derived from an EMBL/GenBank/DDBJ whole genome shotgun (WGS) entry which is preliminary data.</text>
</comment>
<dbReference type="PANTHER" id="PTHR44129">
    <property type="entry name" value="WD REPEAT-CONTAINING PROTEIN POP1"/>
    <property type="match status" value="1"/>
</dbReference>
<dbReference type="PROSITE" id="PS50104">
    <property type="entry name" value="TIR"/>
    <property type="match status" value="1"/>
</dbReference>
<gene>
    <name evidence="5" type="ORF">CPY51_30510</name>
</gene>
<organism evidence="5 6">
    <name type="scientific">Rhizobium tubonense</name>
    <dbReference type="NCBI Taxonomy" id="484088"/>
    <lineage>
        <taxon>Bacteria</taxon>
        <taxon>Pseudomonadati</taxon>
        <taxon>Pseudomonadota</taxon>
        <taxon>Alphaproteobacteria</taxon>
        <taxon>Hyphomicrobiales</taxon>
        <taxon>Rhizobiaceae</taxon>
        <taxon>Rhizobium/Agrobacterium group</taxon>
        <taxon>Rhizobium</taxon>
    </lineage>
</organism>
<dbReference type="Pfam" id="PF13676">
    <property type="entry name" value="TIR_2"/>
    <property type="match status" value="1"/>
</dbReference>
<evidence type="ECO:0000313" key="6">
    <source>
        <dbReference type="Proteomes" id="UP000248925"/>
    </source>
</evidence>
<dbReference type="InterPro" id="IPR001680">
    <property type="entry name" value="WD40_rpt"/>
</dbReference>
<evidence type="ECO:0000256" key="3">
    <source>
        <dbReference type="SAM" id="Phobius"/>
    </source>
</evidence>
<sequence length="765" mass="81754">MDDSTKSDKQLVAARTSRRGLNWSTIFGYDFFISYRRSDATGYASALASELKKADFRCFLDDESAVAGDILKERLLAALRRSRKLIVIASPELAKSTWVPVEVEAFLGTGRDIISINIQNGLDIAAASNSGYAPLLSRLWIDELPAKGPKDLPSDHVIGNLIKNFADRRANRTLRMVLGFIGALILALAAFSYWQRAIAIDRLVTVQSQAIAADARRQVITEPYAALATSVRAFDIQPSLEAQAALLEALSRVRRVKRYLPCPDGQKANGVAFSPDGTHIATACAEVGGQTTITVQELGGKNSFSVSVGGDARDPTFTDATHLKLGQDGKFGLLDINSQVVTPTAPLPSAQGPTQQELQDMLPTDCLGAYPNAKRYSEIAISPRGYVAYATDMNEIIIKQDGVNDCQVLSAHTHNILAMAWSPDASYFASAGAIEDGDSRHGTILWDLSSSGSLATVLAAGRTELSPDLTQIALTQDGKTWICAMCGSGALWNNQDVPLPDDVNPYAVTSLAIDSTGSIAIMGIDDGRVVTITRTGNNFASRTQQLSKVRIEKLFFYQNGEWAAVDGNGQAWLASVGGIPKTSGEPQEMACYDLASGPSLISDVPAAGKLHALQVTSLDTNHHRLLANVLDTNICGSISYDTRTGSAIRTSASFLPVLITPASPRDEVGLMENPLRDPDGLPTILKHAAVATKASRIVVSSNENSLAIFDLTEKQLVGAYDLPGIRSLAVSDDGNTLLSSADDGVVSLDLNPEHWRAAAIDILGK</sequence>
<proteinExistence type="predicted"/>
<keyword evidence="2" id="KW-0677">Repeat</keyword>
<dbReference type="SUPFAM" id="SSF82171">
    <property type="entry name" value="DPP6 N-terminal domain-like"/>
    <property type="match status" value="1"/>
</dbReference>
<dbReference type="SMART" id="SM00320">
    <property type="entry name" value="WD40"/>
    <property type="match status" value="2"/>
</dbReference>
<keyword evidence="6" id="KW-1185">Reference proteome</keyword>
<protein>
    <recommendedName>
        <fullName evidence="4">TIR domain-containing protein</fullName>
    </recommendedName>
</protein>
<evidence type="ECO:0000313" key="5">
    <source>
        <dbReference type="EMBL" id="PZM08078.1"/>
    </source>
</evidence>
<reference evidence="5 6" key="1">
    <citation type="journal article" date="2018" name="Sci. Rep.">
        <title>Rhizobium tumorigenes sp. nov., a novel plant tumorigenic bacterium isolated from cane gall tumors on thornless blackberry.</title>
        <authorList>
            <person name="Kuzmanovi N."/>
            <person name="Smalla K."/>
            <person name="Gronow S."/>
            <person name="PuBawska J."/>
        </authorList>
    </citation>
    <scope>NUCLEOTIDE SEQUENCE [LARGE SCALE GENOMIC DNA]</scope>
    <source>
        <strain evidence="5 6">CCBAU 85046</strain>
    </source>
</reference>
<keyword evidence="3" id="KW-1133">Transmembrane helix</keyword>
<evidence type="ECO:0000256" key="2">
    <source>
        <dbReference type="ARBA" id="ARBA00022737"/>
    </source>
</evidence>
<keyword evidence="3" id="KW-0812">Transmembrane</keyword>
<dbReference type="Proteomes" id="UP000248925">
    <property type="component" value="Unassembled WGS sequence"/>
</dbReference>
<dbReference type="InterPro" id="IPR050349">
    <property type="entry name" value="WD_LIS1/nudF_dynein_reg"/>
</dbReference>
<keyword evidence="3" id="KW-0472">Membrane</keyword>
<dbReference type="Gene3D" id="3.40.50.10140">
    <property type="entry name" value="Toll/interleukin-1 receptor homology (TIR) domain"/>
    <property type="match status" value="1"/>
</dbReference>
<dbReference type="InterPro" id="IPR035897">
    <property type="entry name" value="Toll_tir_struct_dom_sf"/>
</dbReference>
<dbReference type="GO" id="GO:0007165">
    <property type="term" value="P:signal transduction"/>
    <property type="evidence" value="ECO:0007669"/>
    <property type="project" value="InterPro"/>
</dbReference>
<dbReference type="RefSeq" id="WP_111164119.1">
    <property type="nucleotide sequence ID" value="NZ_PCDP01000076.1"/>
</dbReference>
<dbReference type="EMBL" id="PCDP01000076">
    <property type="protein sequence ID" value="PZM08078.1"/>
    <property type="molecule type" value="Genomic_DNA"/>
</dbReference>
<dbReference type="OrthoDB" id="8169573at2"/>
<name>A0A2W4C9P0_9HYPH</name>
<evidence type="ECO:0000259" key="4">
    <source>
        <dbReference type="PROSITE" id="PS50104"/>
    </source>
</evidence>
<dbReference type="InterPro" id="IPR000157">
    <property type="entry name" value="TIR_dom"/>
</dbReference>
<dbReference type="InterPro" id="IPR015943">
    <property type="entry name" value="WD40/YVTN_repeat-like_dom_sf"/>
</dbReference>
<feature type="domain" description="TIR" evidence="4">
    <location>
        <begin position="27"/>
        <end position="156"/>
    </location>
</feature>
<dbReference type="Gene3D" id="2.130.10.10">
    <property type="entry name" value="YVTN repeat-like/Quinoprotein amine dehydrogenase"/>
    <property type="match status" value="2"/>
</dbReference>
<evidence type="ECO:0000256" key="1">
    <source>
        <dbReference type="ARBA" id="ARBA00022574"/>
    </source>
</evidence>
<dbReference type="AlphaFoldDB" id="A0A2W4C9P0"/>
<dbReference type="SUPFAM" id="SSF52200">
    <property type="entry name" value="Toll/Interleukin receptor TIR domain"/>
    <property type="match status" value="1"/>
</dbReference>